<proteinExistence type="predicted"/>
<sequence length="533" mass="58469">MWSPFLSTYCVLAATCVRYVAGYSCDCSGSCVASTTTGTYRGVQDLEGVHFLSIRYAKPPVDSLRFADPDPFVPEQNVTYDASSLPPFCIQYTTYQSEDCLFLNVFLPDYYGKETPLPVMFWIHGGSILVGGTADPTIYGAKLAKAKNMIVVTVQYRLGLLGLFDDGSNTNFAVKDLILALKWVKNNIANFNGDPCLIAIAGQSSGATMIRALMSTTQTAGMFTRAILMSDPMDYGFNKRSTSVNLITGMIYNATGCSNIACMRSLSLTDILAAQAAVVSNGHSTYPEINYAQPFSPVIDSTLIKKDFSTYVEKGNLPIQVSMIAGTVADEGNSHIEDILSSPVSVAYYPTILAEFLGVKRAGLLLARGEFVPDPAVDDSTRLELAFVGKLFYWTCAVQRLALSYFSNMSKKVYIYETEVGITYPADASLVLCQGSYVCHEADIEPLFGTYNSSAVTAAQIAVSHEVQERWYQFIKTGDPNSRSYTYWKPLKSAFKLNLLKIGKSKVASSHYPQTCSSIFGRLVNFDYQLYSQ</sequence>
<evidence type="ECO:0000313" key="2">
    <source>
        <dbReference type="Proteomes" id="UP001489719"/>
    </source>
</evidence>
<organism evidence="1 2">
    <name type="scientific">Lipomyces orientalis</name>
    <dbReference type="NCBI Taxonomy" id="1233043"/>
    <lineage>
        <taxon>Eukaryota</taxon>
        <taxon>Fungi</taxon>
        <taxon>Dikarya</taxon>
        <taxon>Ascomycota</taxon>
        <taxon>Saccharomycotina</taxon>
        <taxon>Lipomycetes</taxon>
        <taxon>Lipomycetales</taxon>
        <taxon>Lipomycetaceae</taxon>
        <taxon>Lipomyces</taxon>
    </lineage>
</organism>
<dbReference type="EMBL" id="MU970046">
    <property type="protein sequence ID" value="KAK9324777.1"/>
    <property type="molecule type" value="Genomic_DNA"/>
</dbReference>
<accession>A0ACC3TV44</accession>
<reference evidence="2" key="1">
    <citation type="journal article" date="2024" name="Front. Bioeng. Biotechnol.">
        <title>Genome-scale model development and genomic sequencing of the oleaginous clade Lipomyces.</title>
        <authorList>
            <person name="Czajka J.J."/>
            <person name="Han Y."/>
            <person name="Kim J."/>
            <person name="Mondo S.J."/>
            <person name="Hofstad B.A."/>
            <person name="Robles A."/>
            <person name="Haridas S."/>
            <person name="Riley R."/>
            <person name="LaButti K."/>
            <person name="Pangilinan J."/>
            <person name="Andreopoulos W."/>
            <person name="Lipzen A."/>
            <person name="Yan J."/>
            <person name="Wang M."/>
            <person name="Ng V."/>
            <person name="Grigoriev I.V."/>
            <person name="Spatafora J.W."/>
            <person name="Magnuson J.K."/>
            <person name="Baker S.E."/>
            <person name="Pomraning K.R."/>
        </authorList>
    </citation>
    <scope>NUCLEOTIDE SEQUENCE [LARGE SCALE GENOMIC DNA]</scope>
    <source>
        <strain evidence="2">CBS 10300</strain>
    </source>
</reference>
<dbReference type="Proteomes" id="UP001489719">
    <property type="component" value="Unassembled WGS sequence"/>
</dbReference>
<protein>
    <submittedName>
        <fullName evidence="1">Carboxylesterase</fullName>
    </submittedName>
</protein>
<name>A0ACC3TV44_9ASCO</name>
<comment type="caution">
    <text evidence="1">The sequence shown here is derived from an EMBL/GenBank/DDBJ whole genome shotgun (WGS) entry which is preliminary data.</text>
</comment>
<keyword evidence="2" id="KW-1185">Reference proteome</keyword>
<evidence type="ECO:0000313" key="1">
    <source>
        <dbReference type="EMBL" id="KAK9324777.1"/>
    </source>
</evidence>
<gene>
    <name evidence="1" type="ORF">V1517DRAFT_356988</name>
</gene>